<dbReference type="EMBL" id="JAUSWN010000001">
    <property type="protein sequence ID" value="MDQ0478525.1"/>
    <property type="molecule type" value="Genomic_DNA"/>
</dbReference>
<organism evidence="1 2">
    <name type="scientific">Hathewaya limosa</name>
    <name type="common">Clostridium limosum</name>
    <dbReference type="NCBI Taxonomy" id="1536"/>
    <lineage>
        <taxon>Bacteria</taxon>
        <taxon>Bacillati</taxon>
        <taxon>Bacillota</taxon>
        <taxon>Clostridia</taxon>
        <taxon>Eubacteriales</taxon>
        <taxon>Clostridiaceae</taxon>
        <taxon>Hathewaya</taxon>
    </lineage>
</organism>
<evidence type="ECO:0000313" key="1">
    <source>
        <dbReference type="EMBL" id="MDQ0478525.1"/>
    </source>
</evidence>
<sequence>MENCLSFNTSSCKNIEDYKNDIKTNIIDILDSNEKLNFALVVKKSNISPIIIKKYPELRIYILENIDYYKEIKMIDNKISKATTRILASKESLTFMAIMKRCRFTSTMMYKNSYIKEKVIKTIKENKNSIKL</sequence>
<accession>A0ABU0JQ31</accession>
<name>A0ABU0JQ31_HATLI</name>
<evidence type="ECO:0000313" key="2">
    <source>
        <dbReference type="Proteomes" id="UP001224418"/>
    </source>
</evidence>
<reference evidence="1 2" key="1">
    <citation type="submission" date="2023-07" db="EMBL/GenBank/DDBJ databases">
        <title>Genomic Encyclopedia of Type Strains, Phase IV (KMG-IV): sequencing the most valuable type-strain genomes for metagenomic binning, comparative biology and taxonomic classification.</title>
        <authorList>
            <person name="Goeker M."/>
        </authorList>
    </citation>
    <scope>NUCLEOTIDE SEQUENCE [LARGE SCALE GENOMIC DNA]</scope>
    <source>
        <strain evidence="1 2">DSM 1400</strain>
    </source>
</reference>
<dbReference type="Proteomes" id="UP001224418">
    <property type="component" value="Unassembled WGS sequence"/>
</dbReference>
<proteinExistence type="predicted"/>
<protein>
    <submittedName>
        <fullName evidence="1">Uncharacterized protein</fullName>
    </submittedName>
</protein>
<comment type="caution">
    <text evidence="1">The sequence shown here is derived from an EMBL/GenBank/DDBJ whole genome shotgun (WGS) entry which is preliminary data.</text>
</comment>
<dbReference type="RefSeq" id="WP_111943720.1">
    <property type="nucleotide sequence ID" value="NZ_BAAACJ010000024.1"/>
</dbReference>
<gene>
    <name evidence="1" type="ORF">QOZ93_000226</name>
</gene>
<keyword evidence="2" id="KW-1185">Reference proteome</keyword>